<dbReference type="GO" id="GO:0005737">
    <property type="term" value="C:cytoplasm"/>
    <property type="evidence" value="ECO:0007669"/>
    <property type="project" value="TreeGrafter"/>
</dbReference>
<reference evidence="10 11" key="1">
    <citation type="journal article" date="2020" name="Antonie Van Leeuwenhoek">
        <title>Rhodopirellula heiligendammensis sp. nov., Rhodopirellula pilleata sp. nov., and Rhodopirellula solitaria sp. nov. isolated from natural or artificial marine surfaces in Northern Germany and California, USA, and emended description of the genus Rhodopirellula.</title>
        <authorList>
            <person name="Kallscheuer N."/>
            <person name="Wiegand S."/>
            <person name="Jogler M."/>
            <person name="Boedeker C."/>
            <person name="Peeters S.H."/>
            <person name="Rast P."/>
            <person name="Heuer A."/>
            <person name="Jetten M.S.M."/>
            <person name="Rohde M."/>
            <person name="Jogler C."/>
        </authorList>
    </citation>
    <scope>NUCLEOTIDE SEQUENCE [LARGE SCALE GENOMIC DNA]</scope>
    <source>
        <strain evidence="10 11">Poly21</strain>
    </source>
</reference>
<proteinExistence type="inferred from homology"/>
<evidence type="ECO:0000313" key="11">
    <source>
        <dbReference type="Proteomes" id="UP000319908"/>
    </source>
</evidence>
<evidence type="ECO:0000256" key="1">
    <source>
        <dbReference type="ARBA" id="ARBA00001913"/>
    </source>
</evidence>
<comment type="similarity">
    <text evidence="2">Belongs to the sulfatase family.</text>
</comment>
<evidence type="ECO:0000259" key="8">
    <source>
        <dbReference type="Pfam" id="PF00884"/>
    </source>
</evidence>
<dbReference type="CDD" id="cd00051">
    <property type="entry name" value="EFh"/>
    <property type="match status" value="1"/>
</dbReference>
<dbReference type="GO" id="GO:0004423">
    <property type="term" value="F:iduronate-2-sulfatase activity"/>
    <property type="evidence" value="ECO:0007669"/>
    <property type="project" value="InterPro"/>
</dbReference>
<dbReference type="SUPFAM" id="SSF47473">
    <property type="entry name" value="EF-hand"/>
    <property type="match status" value="1"/>
</dbReference>
<dbReference type="AlphaFoldDB" id="A0A5C6BYT2"/>
<name>A0A5C6BYT2_9BACT</name>
<dbReference type="CDD" id="cd16030">
    <property type="entry name" value="iduronate-2-sulfatase"/>
    <property type="match status" value="1"/>
</dbReference>
<dbReference type="GO" id="GO:0004065">
    <property type="term" value="F:arylsulfatase activity"/>
    <property type="evidence" value="ECO:0007669"/>
    <property type="project" value="UniProtKB-EC"/>
</dbReference>
<protein>
    <submittedName>
        <fullName evidence="10">Arylsulfatase</fullName>
        <ecNumber evidence="10">3.1.6.1</ecNumber>
    </submittedName>
</protein>
<evidence type="ECO:0000256" key="7">
    <source>
        <dbReference type="SAM" id="MobiDB-lite"/>
    </source>
</evidence>
<comment type="cofactor">
    <cofactor evidence="1">
        <name>Ca(2+)</name>
        <dbReference type="ChEBI" id="CHEBI:29108"/>
    </cofactor>
</comment>
<feature type="compositionally biased region" description="Basic and acidic residues" evidence="7">
    <location>
        <begin position="531"/>
        <end position="553"/>
    </location>
</feature>
<keyword evidence="3" id="KW-0479">Metal-binding</keyword>
<evidence type="ECO:0000256" key="3">
    <source>
        <dbReference type="ARBA" id="ARBA00022723"/>
    </source>
</evidence>
<organism evidence="10 11">
    <name type="scientific">Allorhodopirellula heiligendammensis</name>
    <dbReference type="NCBI Taxonomy" id="2714739"/>
    <lineage>
        <taxon>Bacteria</taxon>
        <taxon>Pseudomonadati</taxon>
        <taxon>Planctomycetota</taxon>
        <taxon>Planctomycetia</taxon>
        <taxon>Pirellulales</taxon>
        <taxon>Pirellulaceae</taxon>
        <taxon>Allorhodopirellula</taxon>
    </lineage>
</organism>
<dbReference type="Pfam" id="PF00884">
    <property type="entry name" value="Sulfatase"/>
    <property type="match status" value="1"/>
</dbReference>
<dbReference type="InterPro" id="IPR035874">
    <property type="entry name" value="IDS"/>
</dbReference>
<dbReference type="EMBL" id="SJPU01000002">
    <property type="protein sequence ID" value="TWU16621.1"/>
    <property type="molecule type" value="Genomic_DNA"/>
</dbReference>
<dbReference type="InterPro" id="IPR018247">
    <property type="entry name" value="EF_Hand_1_Ca_BS"/>
</dbReference>
<evidence type="ECO:0000256" key="6">
    <source>
        <dbReference type="ARBA" id="ARBA00022837"/>
    </source>
</evidence>
<dbReference type="InterPro" id="IPR002048">
    <property type="entry name" value="EF_hand_dom"/>
</dbReference>
<evidence type="ECO:0000256" key="2">
    <source>
        <dbReference type="ARBA" id="ARBA00008779"/>
    </source>
</evidence>
<dbReference type="Gene3D" id="1.10.238.10">
    <property type="entry name" value="EF-hand"/>
    <property type="match status" value="1"/>
</dbReference>
<accession>A0A5C6BYT2</accession>
<dbReference type="PROSITE" id="PS00018">
    <property type="entry name" value="EF_HAND_1"/>
    <property type="match status" value="1"/>
</dbReference>
<feature type="compositionally biased region" description="Basic and acidic residues" evidence="7">
    <location>
        <begin position="571"/>
        <end position="598"/>
    </location>
</feature>
<gene>
    <name evidence="10" type="ORF">Poly21_38260</name>
</gene>
<feature type="domain" description="EF-hand" evidence="9">
    <location>
        <begin position="576"/>
        <end position="593"/>
    </location>
</feature>
<evidence type="ECO:0000256" key="4">
    <source>
        <dbReference type="ARBA" id="ARBA00022729"/>
    </source>
</evidence>
<dbReference type="PANTHER" id="PTHR45953:SF1">
    <property type="entry name" value="IDURONATE 2-SULFATASE"/>
    <property type="match status" value="1"/>
</dbReference>
<dbReference type="GO" id="GO:0005509">
    <property type="term" value="F:calcium ion binding"/>
    <property type="evidence" value="ECO:0007669"/>
    <property type="project" value="InterPro"/>
</dbReference>
<comment type="caution">
    <text evidence="10">The sequence shown here is derived from an EMBL/GenBank/DDBJ whole genome shotgun (WGS) entry which is preliminary data.</text>
</comment>
<dbReference type="SUPFAM" id="SSF53649">
    <property type="entry name" value="Alkaline phosphatase-like"/>
    <property type="match status" value="1"/>
</dbReference>
<dbReference type="Proteomes" id="UP000319908">
    <property type="component" value="Unassembled WGS sequence"/>
</dbReference>
<evidence type="ECO:0000313" key="10">
    <source>
        <dbReference type="EMBL" id="TWU16621.1"/>
    </source>
</evidence>
<dbReference type="InterPro" id="IPR017850">
    <property type="entry name" value="Alkaline_phosphatase_core_sf"/>
</dbReference>
<dbReference type="InterPro" id="IPR011992">
    <property type="entry name" value="EF-hand-dom_pair"/>
</dbReference>
<keyword evidence="4" id="KW-0732">Signal</keyword>
<dbReference type="EC" id="3.1.6.1" evidence="10"/>
<feature type="compositionally biased region" description="Low complexity" evidence="7">
    <location>
        <begin position="512"/>
        <end position="524"/>
    </location>
</feature>
<keyword evidence="11" id="KW-1185">Reference proteome</keyword>
<feature type="domain" description="Sulfatase N-terminal" evidence="8">
    <location>
        <begin position="64"/>
        <end position="411"/>
    </location>
</feature>
<keyword evidence="5 10" id="KW-0378">Hydrolase</keyword>
<dbReference type="PROSITE" id="PS00523">
    <property type="entry name" value="SULFATASE_1"/>
    <property type="match status" value="1"/>
</dbReference>
<keyword evidence="6" id="KW-0106">Calcium</keyword>
<sequence>MPALTRRCCDSRPATRWIMLTTVAAREFTGGAFPQLVYEWIMHRLLLLIGCLFSSSVTVIAEQPNVLLICVDDLKPTLGCYGDAHAVTPNIDRLARRGVLFRSAYCNQAVCSPSRNSLITGLRPQTLGIYDLPTNFRIAAPHVTTLPQHFVNHGYEAQGLGKILHVGHGNTDDAKSWSVPFWRPKAPSYVLEESLAGLKKDKSGKVRGPATEAAAVSDETYSDGKIAREAVARLTVASQTPAKPFFIAVGFLKPHLPFVAPQQYWDLHDPQTLPMPTLHQPPKDAPSYAPTSYGELRNYADMFGRDANEQATTRHLIHGYYAATSYMDAQVGKVLDAVDDLGLAENTIIVFWGDHGWHLGDHGMWCKHTNYEQAARIPVIVVAPGAVQAASTPAMIETVDIFPTLCELAGIDAPDEGDGVSFSQVLDDPESDARPYVTHVYPRGKRLGRAIRDPRYRMVEWKNFSEPSAASEQAEVEYELYDYVADPQETQNLAAQRPEILASMQAELAKQAVPKPQVKAPAKAAAKKAGKATEKDRKPFDRDAAFKKRDSNHDGYLTLTEFLSPQPNDEAAAKRFPKFDKNEDGKLSAEEYVRNGNE</sequence>
<dbReference type="PANTHER" id="PTHR45953">
    <property type="entry name" value="IDURONATE 2-SULFATASE"/>
    <property type="match status" value="1"/>
</dbReference>
<dbReference type="InterPro" id="IPR024607">
    <property type="entry name" value="Sulfatase_CS"/>
</dbReference>
<dbReference type="InterPro" id="IPR000917">
    <property type="entry name" value="Sulfatase_N"/>
</dbReference>
<dbReference type="Gene3D" id="3.40.720.10">
    <property type="entry name" value="Alkaline Phosphatase, subunit A"/>
    <property type="match status" value="1"/>
</dbReference>
<evidence type="ECO:0000256" key="5">
    <source>
        <dbReference type="ARBA" id="ARBA00022801"/>
    </source>
</evidence>
<dbReference type="Pfam" id="PF13202">
    <property type="entry name" value="EF-hand_5"/>
    <property type="match status" value="1"/>
</dbReference>
<evidence type="ECO:0000259" key="9">
    <source>
        <dbReference type="Pfam" id="PF13202"/>
    </source>
</evidence>
<feature type="region of interest" description="Disordered" evidence="7">
    <location>
        <begin position="512"/>
        <end position="598"/>
    </location>
</feature>